<dbReference type="AlphaFoldDB" id="A0AAW0REC0"/>
<gene>
    <name evidence="2" type="ORF">PG999_001326</name>
</gene>
<accession>A0AAW0REC0</accession>
<comment type="caution">
    <text evidence="2">The sequence shown here is derived from an EMBL/GenBank/DDBJ whole genome shotgun (WGS) entry which is preliminary data.</text>
</comment>
<evidence type="ECO:0000313" key="3">
    <source>
        <dbReference type="Proteomes" id="UP001392437"/>
    </source>
</evidence>
<evidence type="ECO:0000256" key="1">
    <source>
        <dbReference type="SAM" id="MobiDB-lite"/>
    </source>
</evidence>
<dbReference type="EMBL" id="JAQQWP010000001">
    <property type="protein sequence ID" value="KAK8133153.1"/>
    <property type="molecule type" value="Genomic_DNA"/>
</dbReference>
<feature type="region of interest" description="Disordered" evidence="1">
    <location>
        <begin position="1"/>
        <end position="24"/>
    </location>
</feature>
<evidence type="ECO:0000313" key="2">
    <source>
        <dbReference type="EMBL" id="KAK8133153.1"/>
    </source>
</evidence>
<keyword evidence="3" id="KW-1185">Reference proteome</keyword>
<organism evidence="2 3">
    <name type="scientific">Apiospora kogelbergensis</name>
    <dbReference type="NCBI Taxonomy" id="1337665"/>
    <lineage>
        <taxon>Eukaryota</taxon>
        <taxon>Fungi</taxon>
        <taxon>Dikarya</taxon>
        <taxon>Ascomycota</taxon>
        <taxon>Pezizomycotina</taxon>
        <taxon>Sordariomycetes</taxon>
        <taxon>Xylariomycetidae</taxon>
        <taxon>Amphisphaeriales</taxon>
        <taxon>Apiosporaceae</taxon>
        <taxon>Apiospora</taxon>
    </lineage>
</organism>
<feature type="compositionally biased region" description="Polar residues" evidence="1">
    <location>
        <begin position="1"/>
        <end position="18"/>
    </location>
</feature>
<proteinExistence type="predicted"/>
<name>A0AAW0REC0_9PEZI</name>
<dbReference type="Proteomes" id="UP001392437">
    <property type="component" value="Unassembled WGS sequence"/>
</dbReference>
<sequence length="490" mass="55204">MFATQRDQPASGPASQAQPRKPPPILVYQNVPLEQRTRPDITPSDPKWQEMLSYFNTLMSNSTLDQILKDHFTPHELRKFMPTIDEPFAKWQQEDTKLFQRTLETRFRGVLPTLQMKMTMLYFGLPVAPMKFGGNQWVTSGDLDEPEDEVFIERDPLAFLDSYKERTYGLPPRTWSSVSVVGVDPAGCMTTRLPKVNNTDKRCSHKLYSRQGVAEFVMEYGSLARAINRLLSLDIVKLNDVMLHFDITAPSTGRSGITAVVDTPIQRPPKGKIGPLDELLSMIQEEGTITFVRLPSDRLPATPEPKPMDGGIATIIMEDDYKLRQTAYMRVPRISGTQHTSIRYTRSYQDTMGTLIDVPHHYLTFRVGLSKPVTIYSCEDLPQGLVKDISAQPFCEIKVVATRVDPNTVPVVLPEGDDTRHSGNVIELLRQDLGDLDGLKRVVAHALSRQPDGGRTSLEFRCTTRDPTSNKSTWRVCISHSRTANPPKPP</sequence>
<protein>
    <submittedName>
        <fullName evidence="2">Uncharacterized protein</fullName>
    </submittedName>
</protein>
<reference evidence="2 3" key="1">
    <citation type="submission" date="2023-01" db="EMBL/GenBank/DDBJ databases">
        <title>Analysis of 21 Apiospora genomes using comparative genomics revels a genus with tremendous synthesis potential of carbohydrate active enzymes and secondary metabolites.</title>
        <authorList>
            <person name="Sorensen T."/>
        </authorList>
    </citation>
    <scope>NUCLEOTIDE SEQUENCE [LARGE SCALE GENOMIC DNA]</scope>
    <source>
        <strain evidence="2 3">CBS 117206</strain>
    </source>
</reference>